<evidence type="ECO:0000256" key="5">
    <source>
        <dbReference type="ARBA" id="ARBA00022777"/>
    </source>
</evidence>
<dbReference type="PANTHER" id="PTHR24419:SF18">
    <property type="entry name" value="SERINE_THREONINE-PROTEIN KINASE HASPIN"/>
    <property type="match status" value="1"/>
</dbReference>
<feature type="compositionally biased region" description="Basic and acidic residues" evidence="9">
    <location>
        <begin position="29"/>
        <end position="41"/>
    </location>
</feature>
<feature type="region of interest" description="Disordered" evidence="9">
    <location>
        <begin position="1"/>
        <end position="140"/>
    </location>
</feature>
<dbReference type="OMA" id="THAAQCK"/>
<feature type="domain" description="Serine/threonine-protein kinase haspin C-terminal" evidence="10">
    <location>
        <begin position="454"/>
        <end position="569"/>
    </location>
</feature>
<feature type="compositionally biased region" description="Pro residues" evidence="9">
    <location>
        <begin position="405"/>
        <end position="416"/>
    </location>
</feature>
<gene>
    <name evidence="11" type="ORF">CTHT_0024810</name>
</gene>
<organism evidence="12">
    <name type="scientific">Chaetomium thermophilum (strain DSM 1495 / CBS 144.50 / IMI 039719)</name>
    <name type="common">Thermochaetoides thermophila</name>
    <dbReference type="NCBI Taxonomy" id="759272"/>
    <lineage>
        <taxon>Eukaryota</taxon>
        <taxon>Fungi</taxon>
        <taxon>Dikarya</taxon>
        <taxon>Ascomycota</taxon>
        <taxon>Pezizomycotina</taxon>
        <taxon>Sordariomycetes</taxon>
        <taxon>Sordariomycetidae</taxon>
        <taxon>Sordariales</taxon>
        <taxon>Chaetomiaceae</taxon>
        <taxon>Thermochaetoides</taxon>
    </lineage>
</organism>
<evidence type="ECO:0000256" key="9">
    <source>
        <dbReference type="SAM" id="MobiDB-lite"/>
    </source>
</evidence>
<dbReference type="GO" id="GO:0072354">
    <property type="term" value="F:histone H3T3 kinase activity"/>
    <property type="evidence" value="ECO:0007669"/>
    <property type="project" value="TreeGrafter"/>
</dbReference>
<dbReference type="OrthoDB" id="21018at2759"/>
<keyword evidence="6" id="KW-0067">ATP-binding</keyword>
<dbReference type="KEGG" id="cthr:CTHT_0024810"/>
<dbReference type="STRING" id="759272.G0S5M6"/>
<keyword evidence="3" id="KW-0808">Transferase</keyword>
<dbReference type="Proteomes" id="UP000008066">
    <property type="component" value="Unassembled WGS sequence"/>
</dbReference>
<feature type="region of interest" description="Disordered" evidence="9">
    <location>
        <begin position="405"/>
        <end position="442"/>
    </location>
</feature>
<comment type="catalytic activity">
    <reaction evidence="7">
        <text>L-threonyl-[protein] + ATP = O-phospho-L-threonyl-[protein] + ADP + H(+)</text>
        <dbReference type="Rhea" id="RHEA:46608"/>
        <dbReference type="Rhea" id="RHEA-COMP:11060"/>
        <dbReference type="Rhea" id="RHEA-COMP:11605"/>
        <dbReference type="ChEBI" id="CHEBI:15378"/>
        <dbReference type="ChEBI" id="CHEBI:30013"/>
        <dbReference type="ChEBI" id="CHEBI:30616"/>
        <dbReference type="ChEBI" id="CHEBI:61977"/>
        <dbReference type="ChEBI" id="CHEBI:456216"/>
        <dbReference type="EC" id="2.7.11.1"/>
    </reaction>
</comment>
<comment type="catalytic activity">
    <reaction evidence="8">
        <text>L-seryl-[protein] + ATP = O-phospho-L-seryl-[protein] + ADP + H(+)</text>
        <dbReference type="Rhea" id="RHEA:17989"/>
        <dbReference type="Rhea" id="RHEA-COMP:9863"/>
        <dbReference type="Rhea" id="RHEA-COMP:11604"/>
        <dbReference type="ChEBI" id="CHEBI:15378"/>
        <dbReference type="ChEBI" id="CHEBI:29999"/>
        <dbReference type="ChEBI" id="CHEBI:30616"/>
        <dbReference type="ChEBI" id="CHEBI:83421"/>
        <dbReference type="ChEBI" id="CHEBI:456216"/>
        <dbReference type="EC" id="2.7.11.1"/>
    </reaction>
</comment>
<evidence type="ECO:0000256" key="1">
    <source>
        <dbReference type="ARBA" id="ARBA00012513"/>
    </source>
</evidence>
<dbReference type="GO" id="GO:0005737">
    <property type="term" value="C:cytoplasm"/>
    <property type="evidence" value="ECO:0007669"/>
    <property type="project" value="TreeGrafter"/>
</dbReference>
<proteinExistence type="predicted"/>
<dbReference type="EMBL" id="GL988041">
    <property type="protein sequence ID" value="EGS20645.1"/>
    <property type="molecule type" value="Genomic_DNA"/>
</dbReference>
<keyword evidence="5" id="KW-0418">Kinase</keyword>
<dbReference type="EC" id="2.7.11.1" evidence="1"/>
<dbReference type="GO" id="GO:0005524">
    <property type="term" value="F:ATP binding"/>
    <property type="evidence" value="ECO:0007669"/>
    <property type="project" value="UniProtKB-KW"/>
</dbReference>
<dbReference type="GO" id="GO:0035556">
    <property type="term" value="P:intracellular signal transduction"/>
    <property type="evidence" value="ECO:0007669"/>
    <property type="project" value="TreeGrafter"/>
</dbReference>
<dbReference type="Gene3D" id="1.10.510.10">
    <property type="entry name" value="Transferase(Phosphotransferase) domain 1"/>
    <property type="match status" value="1"/>
</dbReference>
<sequence>MARTSTVRRYGKTARKTRADELFAQLPKSPEETEKTEEGVKKDKKRLNKEEVVVIHEDADDNKENVAPSQTDKKPSSDGVAQITGGLAAVDLNRTHHPQKERIDHKSQRPSATLENRQLNLRGSSSQSEQPTVDHKPDVAFPGCQRERAVQSEEGRDLGFEETFCNDSLPVLTWEDICATNRIEKIAEASYAEVYRVSNDHGTSILKVIRLESPIKPQTKAQQRSGLVDEDARSEEDMYGEMQISEWLSDIPGFVVYKSHYIVKGKAPKSLLETHQAFHRRMKRKDPNRLQFYPSPSRYLDDTKFLVIELGDAGIALEDFQLTDISQVWDIFLLTALALARAEDLIEFEHRDLHEGNLCIRRVRDPMPRPKSLDLEGNPRQFGFSGLDITILDYGLSRATCPYIPPSPVENTPPPQQQSSTNNAPNTLPPAPPKTSSPSQPTGAIVAYDLERDLSIFTSTHAPQCAVYRQMRSYLLLKDRTKVLAPEKHSKPYVRCLFPPFDPISWQVHEPYTNVLWLAYLYEYLVQHFKGDAKQLRRFKKETAEMWMHLDPDAPRGVLSFPSAGDVVRFAVEAGWIGEEQVVDAGMSGVEEQSIILDG</sequence>
<feature type="compositionally biased region" description="Polar residues" evidence="9">
    <location>
        <begin position="109"/>
        <end position="131"/>
    </location>
</feature>
<keyword evidence="12" id="KW-1185">Reference proteome</keyword>
<evidence type="ECO:0000256" key="6">
    <source>
        <dbReference type="ARBA" id="ARBA00022840"/>
    </source>
</evidence>
<dbReference type="GO" id="GO:0005634">
    <property type="term" value="C:nucleus"/>
    <property type="evidence" value="ECO:0007669"/>
    <property type="project" value="TreeGrafter"/>
</dbReference>
<dbReference type="HOGENOM" id="CLU_019103_2_0_1"/>
<dbReference type="Gene3D" id="3.30.200.20">
    <property type="entry name" value="Phosphorylase Kinase, domain 1"/>
    <property type="match status" value="1"/>
</dbReference>
<reference evidence="11 12" key="1">
    <citation type="journal article" date="2011" name="Cell">
        <title>Insight into structure and assembly of the nuclear pore complex by utilizing the genome of a eukaryotic thermophile.</title>
        <authorList>
            <person name="Amlacher S."/>
            <person name="Sarges P."/>
            <person name="Flemming D."/>
            <person name="van Noort V."/>
            <person name="Kunze R."/>
            <person name="Devos D.P."/>
            <person name="Arumugam M."/>
            <person name="Bork P."/>
            <person name="Hurt E."/>
        </authorList>
    </citation>
    <scope>NUCLEOTIDE SEQUENCE [LARGE SCALE GENOMIC DNA]</scope>
    <source>
        <strain evidence="12">DSM 1495 / CBS 144.50 / IMI 039719</strain>
    </source>
</reference>
<dbReference type="eggNOG" id="KOG2464">
    <property type="taxonomic scope" value="Eukaryota"/>
</dbReference>
<evidence type="ECO:0000256" key="3">
    <source>
        <dbReference type="ARBA" id="ARBA00022679"/>
    </source>
</evidence>
<protein>
    <recommendedName>
        <fullName evidence="1">non-specific serine/threonine protein kinase</fullName>
        <ecNumber evidence="1">2.7.11.1</ecNumber>
    </recommendedName>
</protein>
<feature type="compositionally biased region" description="Basic and acidic residues" evidence="9">
    <location>
        <begin position="98"/>
        <end position="107"/>
    </location>
</feature>
<dbReference type="GeneID" id="18256519"/>
<accession>G0S5M6</accession>
<dbReference type="SMART" id="SM01331">
    <property type="entry name" value="DUF3635"/>
    <property type="match status" value="1"/>
</dbReference>
<evidence type="ECO:0000256" key="4">
    <source>
        <dbReference type="ARBA" id="ARBA00022741"/>
    </source>
</evidence>
<evidence type="ECO:0000256" key="8">
    <source>
        <dbReference type="ARBA" id="ARBA00048679"/>
    </source>
</evidence>
<dbReference type="InterPro" id="IPR011009">
    <property type="entry name" value="Kinase-like_dom_sf"/>
</dbReference>
<dbReference type="AlphaFoldDB" id="G0S5M6"/>
<dbReference type="InterPro" id="IPR024604">
    <property type="entry name" value="GSG2_C"/>
</dbReference>
<dbReference type="Pfam" id="PF12330">
    <property type="entry name" value="Haspin_kinase"/>
    <property type="match status" value="2"/>
</dbReference>
<keyword evidence="4" id="KW-0547">Nucleotide-binding</keyword>
<evidence type="ECO:0000256" key="7">
    <source>
        <dbReference type="ARBA" id="ARBA00047899"/>
    </source>
</evidence>
<feature type="compositionally biased region" description="Basic and acidic residues" evidence="9">
    <location>
        <begin position="48"/>
        <end position="57"/>
    </location>
</feature>
<dbReference type="SUPFAM" id="SSF56112">
    <property type="entry name" value="Protein kinase-like (PK-like)"/>
    <property type="match status" value="1"/>
</dbReference>
<dbReference type="GO" id="GO:0000278">
    <property type="term" value="P:mitotic cell cycle"/>
    <property type="evidence" value="ECO:0007669"/>
    <property type="project" value="TreeGrafter"/>
</dbReference>
<dbReference type="RefSeq" id="XP_006692941.1">
    <property type="nucleotide sequence ID" value="XM_006692878.1"/>
</dbReference>
<evidence type="ECO:0000256" key="2">
    <source>
        <dbReference type="ARBA" id="ARBA00022527"/>
    </source>
</evidence>
<dbReference type="PANTHER" id="PTHR24419">
    <property type="entry name" value="INTERLEUKIN-1 RECEPTOR-ASSOCIATED KINASE"/>
    <property type="match status" value="1"/>
</dbReference>
<evidence type="ECO:0000313" key="11">
    <source>
        <dbReference type="EMBL" id="EGS20645.1"/>
    </source>
</evidence>
<keyword evidence="2" id="KW-0723">Serine/threonine-protein kinase</keyword>
<evidence type="ECO:0000259" key="10">
    <source>
        <dbReference type="SMART" id="SM01331"/>
    </source>
</evidence>
<evidence type="ECO:0000313" key="12">
    <source>
        <dbReference type="Proteomes" id="UP000008066"/>
    </source>
</evidence>
<name>G0S5M6_CHATD</name>